<sequence length="437" mass="50024">MSDNNNISNKILAVRGMNDILPPDSTNWEYLERVIIDWLHSYGYMNLRVPIVEQTRLFERGIGSVTDIVEKEMYSFVDGLNGECLTIRPEITAGIVRSFIEHNFAYKRPRRVYSIGPVFRHERPQAGRYRQFNQIDVETIGFNDPDIDAELIIMASDLWKKLGISNIRLELNSIGLLEDRTLYKQELVSFFEKNIDSLDNVSRNRMYSNPLRILDSKNLEMQSLLSKAPNLFDFLSTSSLNHFEKVCSFLDKSGVKYNINNRLVRGLDYYNLTVFEWISSELGSQGTVCGGGRYDGLIESLGGKKIPAAGFAIGFERILEIWKKSNIDNNCNNSECDIYIMHDSLKNQLISLKTSEQLRNLGFSVILHSGRDNFKRQFKMADSCGALVAIIFGENEIINNSVSVKFLNKYQNGICKEQEIVPIEKLASFLKKRLKDD</sequence>
<protein>
    <recommendedName>
        <fullName evidence="11">Histidine--tRNA ligase</fullName>
        <ecNumber evidence="11">6.1.1.21</ecNumber>
    </recommendedName>
    <alternativeName>
        <fullName evidence="11">Histidyl-tRNA synthetase</fullName>
        <shortName evidence="11">HisRS</shortName>
    </alternativeName>
</protein>
<dbReference type="NCBIfam" id="TIGR00442">
    <property type="entry name" value="hisS"/>
    <property type="match status" value="1"/>
</dbReference>
<dbReference type="GO" id="GO:0006427">
    <property type="term" value="P:histidyl-tRNA aminoacylation"/>
    <property type="evidence" value="ECO:0007669"/>
    <property type="project" value="UniProtKB-UniRule"/>
</dbReference>
<dbReference type="PIRSF" id="PIRSF001549">
    <property type="entry name" value="His-tRNA_synth"/>
    <property type="match status" value="1"/>
</dbReference>
<dbReference type="Gene3D" id="3.40.50.800">
    <property type="entry name" value="Anticodon-binding domain"/>
    <property type="match status" value="1"/>
</dbReference>
<dbReference type="AlphaFoldDB" id="M1L721"/>
<dbReference type="KEGG" id="kon:CONE_0626"/>
<dbReference type="InterPro" id="IPR006195">
    <property type="entry name" value="aa-tRNA-synth_II"/>
</dbReference>
<evidence type="ECO:0000256" key="10">
    <source>
        <dbReference type="ARBA" id="ARBA00047639"/>
    </source>
</evidence>
<evidence type="ECO:0000256" key="4">
    <source>
        <dbReference type="ARBA" id="ARBA00022490"/>
    </source>
</evidence>
<evidence type="ECO:0000313" key="14">
    <source>
        <dbReference type="EMBL" id="AGF48383.1"/>
    </source>
</evidence>
<keyword evidence="9 11" id="KW-0030">Aminoacyl-tRNA synthetase</keyword>
<dbReference type="PATRIC" id="fig|1208920.3.peg.373"/>
<dbReference type="GO" id="GO:0005524">
    <property type="term" value="F:ATP binding"/>
    <property type="evidence" value="ECO:0007669"/>
    <property type="project" value="UniProtKB-UniRule"/>
</dbReference>
<dbReference type="STRING" id="1208920.CONE_0626"/>
<evidence type="ECO:0000256" key="7">
    <source>
        <dbReference type="ARBA" id="ARBA00022840"/>
    </source>
</evidence>
<feature type="binding site" evidence="12">
    <location>
        <position position="138"/>
    </location>
    <ligand>
        <name>L-histidine</name>
        <dbReference type="ChEBI" id="CHEBI:57595"/>
    </ligand>
</feature>
<dbReference type="GO" id="GO:0005737">
    <property type="term" value="C:cytoplasm"/>
    <property type="evidence" value="ECO:0007669"/>
    <property type="project" value="UniProtKB-SubCell"/>
</dbReference>
<dbReference type="InterPro" id="IPR004154">
    <property type="entry name" value="Anticodon-bd"/>
</dbReference>
<comment type="similarity">
    <text evidence="2 11">Belongs to the class-II aminoacyl-tRNA synthetase family.</text>
</comment>
<evidence type="ECO:0000256" key="12">
    <source>
        <dbReference type="PIRSR" id="PIRSR001549-1"/>
    </source>
</evidence>
<dbReference type="EC" id="6.1.1.21" evidence="11"/>
<keyword evidence="5 11" id="KW-0436">Ligase</keyword>
<accession>M1L721</accession>
<comment type="catalytic activity">
    <reaction evidence="10 11">
        <text>tRNA(His) + L-histidine + ATP = L-histidyl-tRNA(His) + AMP + diphosphate + H(+)</text>
        <dbReference type="Rhea" id="RHEA:17313"/>
        <dbReference type="Rhea" id="RHEA-COMP:9665"/>
        <dbReference type="Rhea" id="RHEA-COMP:9689"/>
        <dbReference type="ChEBI" id="CHEBI:15378"/>
        <dbReference type="ChEBI" id="CHEBI:30616"/>
        <dbReference type="ChEBI" id="CHEBI:33019"/>
        <dbReference type="ChEBI" id="CHEBI:57595"/>
        <dbReference type="ChEBI" id="CHEBI:78442"/>
        <dbReference type="ChEBI" id="CHEBI:78527"/>
        <dbReference type="ChEBI" id="CHEBI:456215"/>
        <dbReference type="EC" id="6.1.1.21"/>
    </reaction>
</comment>
<keyword evidence="4 11" id="KW-0963">Cytoplasm</keyword>
<evidence type="ECO:0000256" key="5">
    <source>
        <dbReference type="ARBA" id="ARBA00022598"/>
    </source>
</evidence>
<feature type="domain" description="Aminoacyl-transfer RNA synthetases class-II family profile" evidence="13">
    <location>
        <begin position="31"/>
        <end position="319"/>
    </location>
</feature>
<dbReference type="EMBL" id="CP003805">
    <property type="protein sequence ID" value="AGF48383.1"/>
    <property type="molecule type" value="Genomic_DNA"/>
</dbReference>
<evidence type="ECO:0000259" key="13">
    <source>
        <dbReference type="PROSITE" id="PS50862"/>
    </source>
</evidence>
<name>M1L721_9PROT</name>
<dbReference type="InterPro" id="IPR015807">
    <property type="entry name" value="His-tRNA-ligase"/>
</dbReference>
<dbReference type="HAMAP" id="MF_00127">
    <property type="entry name" value="His_tRNA_synth"/>
    <property type="match status" value="1"/>
</dbReference>
<evidence type="ECO:0000313" key="15">
    <source>
        <dbReference type="Proteomes" id="UP000011541"/>
    </source>
</evidence>
<organism evidence="14 15">
    <name type="scientific">Candidatus Kinetoplastidibacterium stringomonadis TCC290E</name>
    <dbReference type="NCBI Taxonomy" id="1208920"/>
    <lineage>
        <taxon>Bacteria</taxon>
        <taxon>Pseudomonadati</taxon>
        <taxon>Pseudomonadota</taxon>
        <taxon>Betaproteobacteria</taxon>
        <taxon>Candidatus Kinetoplastidibacterium</taxon>
    </lineage>
</organism>
<keyword evidence="15" id="KW-1185">Reference proteome</keyword>
<feature type="binding site" evidence="12">
    <location>
        <position position="134"/>
    </location>
    <ligand>
        <name>L-histidine</name>
        <dbReference type="ChEBI" id="CHEBI:57595"/>
    </ligand>
</feature>
<keyword evidence="8 11" id="KW-0648">Protein biosynthesis</keyword>
<dbReference type="RefSeq" id="WP_015397069.1">
    <property type="nucleotide sequence ID" value="NC_020299.1"/>
</dbReference>
<dbReference type="GO" id="GO:0004821">
    <property type="term" value="F:histidine-tRNA ligase activity"/>
    <property type="evidence" value="ECO:0007669"/>
    <property type="project" value="UniProtKB-UniRule"/>
</dbReference>
<dbReference type="FunFam" id="3.30.930.10:FF:000005">
    <property type="entry name" value="Histidine--tRNA ligase"/>
    <property type="match status" value="1"/>
</dbReference>
<dbReference type="PANTHER" id="PTHR43707:SF1">
    <property type="entry name" value="HISTIDINE--TRNA LIGASE, MITOCHONDRIAL-RELATED"/>
    <property type="match status" value="1"/>
</dbReference>
<dbReference type="HOGENOM" id="CLU_025113_1_1_4"/>
<evidence type="ECO:0000256" key="9">
    <source>
        <dbReference type="ARBA" id="ARBA00023146"/>
    </source>
</evidence>
<dbReference type="CDD" id="cd00773">
    <property type="entry name" value="HisRS-like_core"/>
    <property type="match status" value="1"/>
</dbReference>
<dbReference type="Pfam" id="PF13393">
    <property type="entry name" value="tRNA-synt_His"/>
    <property type="match status" value="1"/>
</dbReference>
<dbReference type="SUPFAM" id="SSF52954">
    <property type="entry name" value="Class II aaRS ABD-related"/>
    <property type="match status" value="1"/>
</dbReference>
<dbReference type="Proteomes" id="UP000011541">
    <property type="component" value="Chromosome"/>
</dbReference>
<dbReference type="PROSITE" id="PS50862">
    <property type="entry name" value="AA_TRNA_LIGASE_II"/>
    <property type="match status" value="1"/>
</dbReference>
<reference evidence="14 15" key="1">
    <citation type="journal article" date="2013" name="Genome Biol. Evol.">
        <title>Genome evolution and phylogenomic analysis of candidatus kinetoplastibacterium, the betaproteobacterial endosymbionts of strigomonas and angomonas.</title>
        <authorList>
            <person name="Alves J.M."/>
            <person name="Serrano M.G."/>
            <person name="Maia da Silva F."/>
            <person name="Voegtly L.J."/>
            <person name="Matveyev A.V."/>
            <person name="Teixeira M.M."/>
            <person name="Camargo E.P."/>
            <person name="Buck G.A."/>
        </authorList>
    </citation>
    <scope>NUCLEOTIDE SEQUENCE [LARGE SCALE GENOMIC DNA]</scope>
    <source>
        <strain evidence="14 15">TCC290E</strain>
    </source>
</reference>
<evidence type="ECO:0000256" key="3">
    <source>
        <dbReference type="ARBA" id="ARBA00011738"/>
    </source>
</evidence>
<feature type="binding site" evidence="12">
    <location>
        <begin position="90"/>
        <end position="92"/>
    </location>
    <ligand>
        <name>L-histidine</name>
        <dbReference type="ChEBI" id="CHEBI:57595"/>
    </ligand>
</feature>
<dbReference type="Pfam" id="PF03129">
    <property type="entry name" value="HGTP_anticodon"/>
    <property type="match status" value="1"/>
</dbReference>
<dbReference type="Gene3D" id="3.30.930.10">
    <property type="entry name" value="Bira Bifunctional Protein, Domain 2"/>
    <property type="match status" value="1"/>
</dbReference>
<keyword evidence="6 11" id="KW-0547">Nucleotide-binding</keyword>
<evidence type="ECO:0000256" key="8">
    <source>
        <dbReference type="ARBA" id="ARBA00022917"/>
    </source>
</evidence>
<comment type="subcellular location">
    <subcellularLocation>
        <location evidence="1 11">Cytoplasm</location>
    </subcellularLocation>
</comment>
<evidence type="ECO:0000256" key="1">
    <source>
        <dbReference type="ARBA" id="ARBA00004496"/>
    </source>
</evidence>
<dbReference type="InterPro" id="IPR045864">
    <property type="entry name" value="aa-tRNA-synth_II/BPL/LPL"/>
</dbReference>
<evidence type="ECO:0000256" key="6">
    <source>
        <dbReference type="ARBA" id="ARBA00022741"/>
    </source>
</evidence>
<keyword evidence="7 11" id="KW-0067">ATP-binding</keyword>
<gene>
    <name evidence="11" type="primary">hisS</name>
    <name evidence="14" type="ORF">CONE_0626</name>
</gene>
<feature type="binding site" evidence="12">
    <location>
        <position position="120"/>
    </location>
    <ligand>
        <name>L-histidine</name>
        <dbReference type="ChEBI" id="CHEBI:57595"/>
    </ligand>
</feature>
<evidence type="ECO:0000256" key="2">
    <source>
        <dbReference type="ARBA" id="ARBA00008226"/>
    </source>
</evidence>
<dbReference type="SUPFAM" id="SSF55681">
    <property type="entry name" value="Class II aaRS and biotin synthetases"/>
    <property type="match status" value="1"/>
</dbReference>
<dbReference type="InterPro" id="IPR041715">
    <property type="entry name" value="HisRS-like_core"/>
</dbReference>
<comment type="subunit">
    <text evidence="3 11">Homodimer.</text>
</comment>
<proteinExistence type="inferred from homology"/>
<evidence type="ECO:0000256" key="11">
    <source>
        <dbReference type="HAMAP-Rule" id="MF_00127"/>
    </source>
</evidence>
<dbReference type="OrthoDB" id="9800814at2"/>
<dbReference type="InterPro" id="IPR036621">
    <property type="entry name" value="Anticodon-bd_dom_sf"/>
</dbReference>
<dbReference type="InterPro" id="IPR004516">
    <property type="entry name" value="HisRS/HisZ"/>
</dbReference>
<dbReference type="eggNOG" id="COG0124">
    <property type="taxonomic scope" value="Bacteria"/>
</dbReference>
<dbReference type="PANTHER" id="PTHR43707">
    <property type="entry name" value="HISTIDYL-TRNA SYNTHETASE"/>
    <property type="match status" value="1"/>
</dbReference>
<feature type="binding site" evidence="12">
    <location>
        <position position="265"/>
    </location>
    <ligand>
        <name>L-histidine</name>
        <dbReference type="ChEBI" id="CHEBI:57595"/>
    </ligand>
</feature>
<feature type="binding site" evidence="12">
    <location>
        <begin position="269"/>
        <end position="270"/>
    </location>
    <ligand>
        <name>L-histidine</name>
        <dbReference type="ChEBI" id="CHEBI:57595"/>
    </ligand>
</feature>